<evidence type="ECO:0000313" key="3">
    <source>
        <dbReference type="EMBL" id="NMO14984.1"/>
    </source>
</evidence>
<dbReference type="EMBL" id="JABBJJ010000029">
    <property type="protein sequence ID" value="NMO14984.1"/>
    <property type="molecule type" value="Genomic_DNA"/>
</dbReference>
<feature type="signal peptide" evidence="2">
    <location>
        <begin position="1"/>
        <end position="23"/>
    </location>
</feature>
<name>A0A848L8Q9_9BACT</name>
<dbReference type="AlphaFoldDB" id="A0A848L8Q9"/>
<organism evidence="3 4">
    <name type="scientific">Pyxidicoccus fallax</name>
    <dbReference type="NCBI Taxonomy" id="394095"/>
    <lineage>
        <taxon>Bacteria</taxon>
        <taxon>Pseudomonadati</taxon>
        <taxon>Myxococcota</taxon>
        <taxon>Myxococcia</taxon>
        <taxon>Myxococcales</taxon>
        <taxon>Cystobacterineae</taxon>
        <taxon>Myxococcaceae</taxon>
        <taxon>Pyxidicoccus</taxon>
    </lineage>
</organism>
<reference evidence="3 4" key="1">
    <citation type="submission" date="2020-04" db="EMBL/GenBank/DDBJ databases">
        <title>Draft genome of Pyxidicoccus fallax type strain.</title>
        <authorList>
            <person name="Whitworth D.E."/>
        </authorList>
    </citation>
    <scope>NUCLEOTIDE SEQUENCE [LARGE SCALE GENOMIC DNA]</scope>
    <source>
        <strain evidence="3 4">DSM 14698</strain>
    </source>
</reference>
<protein>
    <submittedName>
        <fullName evidence="3">Uncharacterized protein</fullName>
    </submittedName>
</protein>
<accession>A0A848L8Q9</accession>
<feature type="chain" id="PRO_5032521780" evidence="2">
    <location>
        <begin position="24"/>
        <end position="539"/>
    </location>
</feature>
<evidence type="ECO:0000256" key="2">
    <source>
        <dbReference type="SAM" id="SignalP"/>
    </source>
</evidence>
<evidence type="ECO:0000256" key="1">
    <source>
        <dbReference type="SAM" id="MobiDB-lite"/>
    </source>
</evidence>
<gene>
    <name evidence="3" type="ORF">HG543_08965</name>
</gene>
<keyword evidence="4" id="KW-1185">Reference proteome</keyword>
<comment type="caution">
    <text evidence="3">The sequence shown here is derived from an EMBL/GenBank/DDBJ whole genome shotgun (WGS) entry which is preliminary data.</text>
</comment>
<evidence type="ECO:0000313" key="4">
    <source>
        <dbReference type="Proteomes" id="UP000518300"/>
    </source>
</evidence>
<feature type="region of interest" description="Disordered" evidence="1">
    <location>
        <begin position="20"/>
        <end position="117"/>
    </location>
</feature>
<dbReference type="RefSeq" id="WP_169344276.1">
    <property type="nucleotide sequence ID" value="NZ_JABBJJ010000029.1"/>
</dbReference>
<dbReference type="Proteomes" id="UP000518300">
    <property type="component" value="Unassembled WGS sequence"/>
</dbReference>
<proteinExistence type="predicted"/>
<feature type="compositionally biased region" description="Low complexity" evidence="1">
    <location>
        <begin position="20"/>
        <end position="34"/>
    </location>
</feature>
<sequence>MNSRTLTLAAALSAALVGAPALGQSSGTSQSSSGDRPDENALFGGEPEKPAEATPPPDAEDPTSSDRPSEDALFGGESGASSDSSTRQPSSAEASDRDTEALSGPATRSAFDSDEAVDDPLKIGGQFYLRGAVAANEGVSFGNTSFSAPTLVDGFFDARPTDRLRGYVVGRLSYDPTLSSQQAEGAPANPRVLLDQAWLRFDIERTVFLTVGKQHVKWGTGQIWNPTDFLSPQRRNPLAFVDLRTGVSMLKVHVPWEARGWNFYGIAVMDDLGTDAGAVIDPSGAPTRPGGSDLVNRLSGIGGALRAEVVLGPAEVGASAVAQRGRKPRFGLDLSSGLGPIDVYGEVGIKEGTDQPLYRLPEGTTPQDIFLNGGQVESYIPDGLTPQVTAGANYSFAYGENDLAVVGLEYFYNSTGYTSSIGYPYLLSQNAFQPLYLGRHYGAAYLFLNQPGSWERTSFNLFTLGNLSDRSFVSRLNMTHRALTYLTVEAYGAVHYGRKGGEFRLGFTIPDVTVNGQDIPGFSVAAPTFEVGAGLRIAL</sequence>
<keyword evidence="2" id="KW-0732">Signal</keyword>
<feature type="compositionally biased region" description="Polar residues" evidence="1">
    <location>
        <begin position="79"/>
        <end position="93"/>
    </location>
</feature>